<dbReference type="Proteomes" id="UP000234420">
    <property type="component" value="Unassembled WGS sequence"/>
</dbReference>
<dbReference type="SUPFAM" id="SSF52540">
    <property type="entry name" value="P-loop containing nucleoside triphosphate hydrolases"/>
    <property type="match status" value="1"/>
</dbReference>
<gene>
    <name evidence="1" type="ORF">CIK00_19240</name>
</gene>
<dbReference type="InterPro" id="IPR027417">
    <property type="entry name" value="P-loop_NTPase"/>
</dbReference>
<dbReference type="AlphaFoldDB" id="A0A2N4UML2"/>
<keyword evidence="2" id="KW-1185">Reference proteome</keyword>
<accession>A0A2N4UML2</accession>
<dbReference type="RefSeq" id="WP_065208431.1">
    <property type="nucleotide sequence ID" value="NZ_BPPU01000006.1"/>
</dbReference>
<evidence type="ECO:0000313" key="1">
    <source>
        <dbReference type="EMBL" id="PLC56243.1"/>
    </source>
</evidence>
<reference evidence="1 2" key="1">
    <citation type="journal article" date="2018" name="Syst. Appl. Microbiol.">
        <title>Photobacterium carnosum sp. nov., isolated from spoiled modified atmosphere packaged poultry meat.</title>
        <authorList>
            <person name="Hilgarth M."/>
            <person name="Fuertes S."/>
            <person name="Ehrmann M."/>
            <person name="Vogel R.F."/>
        </authorList>
    </citation>
    <scope>NUCLEOTIDE SEQUENCE [LARGE SCALE GENOMIC DNA]</scope>
    <source>
        <strain evidence="1 2">TMW 2.2021</strain>
    </source>
</reference>
<evidence type="ECO:0000313" key="2">
    <source>
        <dbReference type="Proteomes" id="UP000234420"/>
    </source>
</evidence>
<dbReference type="Gene3D" id="3.40.50.300">
    <property type="entry name" value="P-loop containing nucleotide triphosphate hydrolases"/>
    <property type="match status" value="1"/>
</dbReference>
<dbReference type="InterPro" id="IPR009744">
    <property type="entry name" value="VirC1"/>
</dbReference>
<dbReference type="PANTHER" id="PTHR13696:SF96">
    <property type="entry name" value="COBQ_COBB_MIND_PARA NUCLEOTIDE BINDING DOMAIN-CONTAINING PROTEIN"/>
    <property type="match status" value="1"/>
</dbReference>
<sequence length="221" mass="23945">MPVIVFASSKGGAGKSTACVLVGSELARQGLDKNIRVALLDADPNSHSSGWAILDGCPRNIEIMNNLNENNILDAIDLAKKTCPFVLIDLEGVSSNTVTFAISQADLVIIPCQPSQNDAKEAVKTLKMVKNSSRLISKNIPSWILFTRLSAAIVTKTSRSLLSDFKAANVNVFSTSLIDREVFRSIFSFGGTIDKFKNFEKAQVNVNSLVSEIKNILKKGK</sequence>
<protein>
    <submittedName>
        <fullName evidence="1">ParA family protein</fullName>
    </submittedName>
</protein>
<dbReference type="PIRSF" id="PIRSF009320">
    <property type="entry name" value="Nuc_binding_HP_1000"/>
    <property type="match status" value="1"/>
</dbReference>
<dbReference type="CDD" id="cd02042">
    <property type="entry name" value="ParAB_family"/>
    <property type="match status" value="1"/>
</dbReference>
<proteinExistence type="predicted"/>
<organism evidence="1 2">
    <name type="scientific">Photobacterium carnosum</name>
    <dbReference type="NCBI Taxonomy" id="2023717"/>
    <lineage>
        <taxon>Bacteria</taxon>
        <taxon>Pseudomonadati</taxon>
        <taxon>Pseudomonadota</taxon>
        <taxon>Gammaproteobacteria</taxon>
        <taxon>Vibrionales</taxon>
        <taxon>Vibrionaceae</taxon>
        <taxon>Photobacterium</taxon>
    </lineage>
</organism>
<dbReference type="EMBL" id="NPIB01000034">
    <property type="protein sequence ID" value="PLC56243.1"/>
    <property type="molecule type" value="Genomic_DNA"/>
</dbReference>
<comment type="caution">
    <text evidence="1">The sequence shown here is derived from an EMBL/GenBank/DDBJ whole genome shotgun (WGS) entry which is preliminary data.</text>
</comment>
<name>A0A2N4UML2_9GAMM</name>
<dbReference type="InterPro" id="IPR050678">
    <property type="entry name" value="DNA_Partitioning_ATPase"/>
</dbReference>
<dbReference type="PANTHER" id="PTHR13696">
    <property type="entry name" value="P-LOOP CONTAINING NUCLEOSIDE TRIPHOSPHATE HYDROLASE"/>
    <property type="match status" value="1"/>
</dbReference>
<dbReference type="OrthoDB" id="69313at2"/>
<dbReference type="Pfam" id="PF07015">
    <property type="entry name" value="VirC1"/>
    <property type="match status" value="1"/>
</dbReference>